<reference evidence="2" key="1">
    <citation type="journal article" date="2019" name="Int. J. Syst. Evol. Microbiol.">
        <title>The Global Catalogue of Microorganisms (GCM) 10K type strain sequencing project: providing services to taxonomists for standard genome sequencing and annotation.</title>
        <authorList>
            <consortium name="The Broad Institute Genomics Platform"/>
            <consortium name="The Broad Institute Genome Sequencing Center for Infectious Disease"/>
            <person name="Wu L."/>
            <person name="Ma J."/>
        </authorList>
    </citation>
    <scope>NUCLEOTIDE SEQUENCE [LARGE SCALE GENOMIC DNA]</scope>
    <source>
        <strain evidence="2">KCTC 42424</strain>
    </source>
</reference>
<proteinExistence type="predicted"/>
<gene>
    <name evidence="1" type="ORF">ACFOMG_07050</name>
</gene>
<protein>
    <submittedName>
        <fullName evidence="1">Uncharacterized protein</fullName>
    </submittedName>
</protein>
<accession>A0ABV7VSM4</accession>
<organism evidence="1 2">
    <name type="scientific">Bacterioplanoides pacificum</name>
    <dbReference type="NCBI Taxonomy" id="1171596"/>
    <lineage>
        <taxon>Bacteria</taxon>
        <taxon>Pseudomonadati</taxon>
        <taxon>Pseudomonadota</taxon>
        <taxon>Gammaproteobacteria</taxon>
        <taxon>Oceanospirillales</taxon>
        <taxon>Oceanospirillaceae</taxon>
        <taxon>Bacterioplanoides</taxon>
    </lineage>
</organism>
<name>A0ABV7VSM4_9GAMM</name>
<keyword evidence="2" id="KW-1185">Reference proteome</keyword>
<dbReference type="EMBL" id="JBHRYB010000005">
    <property type="protein sequence ID" value="MFC3679867.1"/>
    <property type="molecule type" value="Genomic_DNA"/>
</dbReference>
<comment type="caution">
    <text evidence="1">The sequence shown here is derived from an EMBL/GenBank/DDBJ whole genome shotgun (WGS) entry which is preliminary data.</text>
</comment>
<dbReference type="RefSeq" id="WP_376865664.1">
    <property type="nucleotide sequence ID" value="NZ_JBHRYB010000005.1"/>
</dbReference>
<evidence type="ECO:0000313" key="1">
    <source>
        <dbReference type="EMBL" id="MFC3679867.1"/>
    </source>
</evidence>
<sequence>MQANVDTLGDAMSHCRGYTRFMLPDEARMSLDELSSRETPEYYDIFFDVSDASESGHAKCRVDKTGLIIFYQTYGYRQRSRSFADF</sequence>
<dbReference type="Proteomes" id="UP001595722">
    <property type="component" value="Unassembled WGS sequence"/>
</dbReference>
<evidence type="ECO:0000313" key="2">
    <source>
        <dbReference type="Proteomes" id="UP001595722"/>
    </source>
</evidence>